<gene>
    <name evidence="6" type="primary">LOC110712435</name>
</gene>
<dbReference type="Pfam" id="PF00657">
    <property type="entry name" value="Lipase_GDSL"/>
    <property type="match status" value="1"/>
</dbReference>
<sequence length="386" mass="43051">MNRCNFVTGSCLFVLALGLVLNGVPPLAPPSKECRIPAIYNFGDSNSDTGSNSAAFGRESCPNGITFFGRPAGRVCDGRLIIDFIAEKSKIPHLSAYLDAIEANFEHGANFAAYGATIQPADSKLYGSGANPIALNIQLLQYHQLKERSHELYQQAKTSNAKSRLPRPDDFSKAIYMIDIGQNDIDFLFKLTSEDQVQESLPFIINHFASAIENLHQGGARKFWIHNTGPFGCLPDSVETLKRYLPNTQFTDEIGCVKSYNELAQEFNRLLKEKVSELRATFHDSLLVIVDIYSAKYTLIRDESQNGFVDPFSYCCENCAEYHVPYWEMKIVNDTTAIHPTSCNSPSEYISWDGVHYTEAANRWVAERILDGSFSDPPLSLAKLCV</sequence>
<reference evidence="6" key="2">
    <citation type="submission" date="2021-03" db="UniProtKB">
        <authorList>
            <consortium name="EnsemblPlants"/>
        </authorList>
    </citation>
    <scope>IDENTIFICATION</scope>
</reference>
<feature type="signal peptide" evidence="5">
    <location>
        <begin position="1"/>
        <end position="18"/>
    </location>
</feature>
<dbReference type="EnsemblPlants" id="AUR62024244-RA">
    <property type="protein sequence ID" value="AUR62024244-RA:cds"/>
    <property type="gene ID" value="AUR62024244"/>
</dbReference>
<dbReference type="Gramene" id="AUR62024244-RA">
    <property type="protein sequence ID" value="AUR62024244-RA:cds"/>
    <property type="gene ID" value="AUR62024244"/>
</dbReference>
<dbReference type="Proteomes" id="UP000596660">
    <property type="component" value="Unplaced"/>
</dbReference>
<feature type="chain" id="PRO_5030832721" evidence="5">
    <location>
        <begin position="19"/>
        <end position="386"/>
    </location>
</feature>
<protein>
    <submittedName>
        <fullName evidence="6">Uncharacterized protein</fullName>
    </submittedName>
</protein>
<dbReference type="PANTHER" id="PTHR22835">
    <property type="entry name" value="ZINC FINGER FYVE DOMAIN CONTAINING PROTEIN"/>
    <property type="match status" value="1"/>
</dbReference>
<dbReference type="Gene3D" id="3.40.50.1110">
    <property type="entry name" value="SGNH hydrolase"/>
    <property type="match status" value="1"/>
</dbReference>
<evidence type="ECO:0000313" key="7">
    <source>
        <dbReference type="Proteomes" id="UP000596660"/>
    </source>
</evidence>
<accession>A0A803M721</accession>
<organism evidence="6 7">
    <name type="scientific">Chenopodium quinoa</name>
    <name type="common">Quinoa</name>
    <dbReference type="NCBI Taxonomy" id="63459"/>
    <lineage>
        <taxon>Eukaryota</taxon>
        <taxon>Viridiplantae</taxon>
        <taxon>Streptophyta</taxon>
        <taxon>Embryophyta</taxon>
        <taxon>Tracheophyta</taxon>
        <taxon>Spermatophyta</taxon>
        <taxon>Magnoliopsida</taxon>
        <taxon>eudicotyledons</taxon>
        <taxon>Gunneridae</taxon>
        <taxon>Pentapetalae</taxon>
        <taxon>Caryophyllales</taxon>
        <taxon>Chenopodiaceae</taxon>
        <taxon>Chenopodioideae</taxon>
        <taxon>Atripliceae</taxon>
        <taxon>Chenopodium</taxon>
    </lineage>
</organism>
<dbReference type="GO" id="GO:0016788">
    <property type="term" value="F:hydrolase activity, acting on ester bonds"/>
    <property type="evidence" value="ECO:0007669"/>
    <property type="project" value="InterPro"/>
</dbReference>
<keyword evidence="7" id="KW-1185">Reference proteome</keyword>
<dbReference type="OrthoDB" id="1600564at2759"/>
<reference evidence="6" key="1">
    <citation type="journal article" date="2017" name="Nature">
        <title>The genome of Chenopodium quinoa.</title>
        <authorList>
            <person name="Jarvis D.E."/>
            <person name="Ho Y.S."/>
            <person name="Lightfoot D.J."/>
            <person name="Schmoeckel S.M."/>
            <person name="Li B."/>
            <person name="Borm T.J.A."/>
            <person name="Ohyanagi H."/>
            <person name="Mineta K."/>
            <person name="Michell C.T."/>
            <person name="Saber N."/>
            <person name="Kharbatia N.M."/>
            <person name="Rupper R.R."/>
            <person name="Sharp A.R."/>
            <person name="Dally N."/>
            <person name="Boughton B.A."/>
            <person name="Woo Y.H."/>
            <person name="Gao G."/>
            <person name="Schijlen E.G.W.M."/>
            <person name="Guo X."/>
            <person name="Momin A.A."/>
            <person name="Negrao S."/>
            <person name="Al-Babili S."/>
            <person name="Gehring C."/>
            <person name="Roessner U."/>
            <person name="Jung C."/>
            <person name="Murphy K."/>
            <person name="Arold S.T."/>
            <person name="Gojobori T."/>
            <person name="van der Linden C.G."/>
            <person name="van Loo E.N."/>
            <person name="Jellen E.N."/>
            <person name="Maughan P.J."/>
            <person name="Tester M."/>
        </authorList>
    </citation>
    <scope>NUCLEOTIDE SEQUENCE [LARGE SCALE GENOMIC DNA]</scope>
    <source>
        <strain evidence="6">cv. PI 614886</strain>
    </source>
</reference>
<evidence type="ECO:0000256" key="3">
    <source>
        <dbReference type="ARBA" id="ARBA00022801"/>
    </source>
</evidence>
<evidence type="ECO:0000256" key="5">
    <source>
        <dbReference type="SAM" id="SignalP"/>
    </source>
</evidence>
<keyword evidence="2 5" id="KW-0732">Signal</keyword>
<proteinExistence type="inferred from homology"/>
<dbReference type="GeneID" id="110712435"/>
<evidence type="ECO:0000256" key="4">
    <source>
        <dbReference type="ARBA" id="ARBA00023180"/>
    </source>
</evidence>
<keyword evidence="4" id="KW-0325">Glycoprotein</keyword>
<name>A0A803M721_CHEQI</name>
<dbReference type="RefSeq" id="XP_021746592.1">
    <property type="nucleotide sequence ID" value="XM_021890900.1"/>
</dbReference>
<dbReference type="InterPro" id="IPR035669">
    <property type="entry name" value="SGNH_plant_lipase-like"/>
</dbReference>
<dbReference type="OMA" id="YCCENCA"/>
<evidence type="ECO:0000256" key="1">
    <source>
        <dbReference type="ARBA" id="ARBA00008668"/>
    </source>
</evidence>
<keyword evidence="3" id="KW-0378">Hydrolase</keyword>
<dbReference type="InterPro" id="IPR036514">
    <property type="entry name" value="SGNH_hydro_sf"/>
</dbReference>
<evidence type="ECO:0000256" key="2">
    <source>
        <dbReference type="ARBA" id="ARBA00022729"/>
    </source>
</evidence>
<dbReference type="SUPFAM" id="SSF52266">
    <property type="entry name" value="SGNH hydrolase"/>
    <property type="match status" value="1"/>
</dbReference>
<dbReference type="PANTHER" id="PTHR22835:SF514">
    <property type="entry name" value="GDSL-LIKE LIPASE_ACYLHYDROLASE SUPERFAMILY PROTEIN ISOFORM 1"/>
    <property type="match status" value="1"/>
</dbReference>
<comment type="similarity">
    <text evidence="1">Belongs to the 'GDSL' lipolytic enzyme family.</text>
</comment>
<dbReference type="KEGG" id="cqi:110712435"/>
<dbReference type="AlphaFoldDB" id="A0A803M721"/>
<dbReference type="InterPro" id="IPR001087">
    <property type="entry name" value="GDSL"/>
</dbReference>
<dbReference type="CDD" id="cd01837">
    <property type="entry name" value="SGNH_plant_lipase_like"/>
    <property type="match status" value="1"/>
</dbReference>
<evidence type="ECO:0000313" key="6">
    <source>
        <dbReference type="EnsemblPlants" id="AUR62024244-RA:cds"/>
    </source>
</evidence>